<dbReference type="Proteomes" id="UP000198582">
    <property type="component" value="Unassembled WGS sequence"/>
</dbReference>
<evidence type="ECO:0000313" key="2">
    <source>
        <dbReference type="EMBL" id="SEP53499.1"/>
    </source>
</evidence>
<dbReference type="SUPFAM" id="SSF47413">
    <property type="entry name" value="lambda repressor-like DNA-binding domains"/>
    <property type="match status" value="1"/>
</dbReference>
<dbReference type="SMART" id="SM00530">
    <property type="entry name" value="HTH_XRE"/>
    <property type="match status" value="1"/>
</dbReference>
<dbReference type="GO" id="GO:0003677">
    <property type="term" value="F:DNA binding"/>
    <property type="evidence" value="ECO:0007669"/>
    <property type="project" value="InterPro"/>
</dbReference>
<dbReference type="InterPro" id="IPR010982">
    <property type="entry name" value="Lambda_DNA-bd_dom_sf"/>
</dbReference>
<feature type="domain" description="HTH cro/C1-type" evidence="1">
    <location>
        <begin position="12"/>
        <end position="54"/>
    </location>
</feature>
<dbReference type="CDD" id="cd00093">
    <property type="entry name" value="HTH_XRE"/>
    <property type="match status" value="1"/>
</dbReference>
<dbReference type="AlphaFoldDB" id="A0A1H8YMV9"/>
<reference evidence="2 3" key="1">
    <citation type="submission" date="2016-10" db="EMBL/GenBank/DDBJ databases">
        <authorList>
            <person name="de Groot N.N."/>
        </authorList>
    </citation>
    <scope>NUCLEOTIDE SEQUENCE [LARGE SCALE GENOMIC DNA]</scope>
    <source>
        <strain evidence="2 3">DSM 44993</strain>
    </source>
</reference>
<dbReference type="SUPFAM" id="SSF48452">
    <property type="entry name" value="TPR-like"/>
    <property type="match status" value="1"/>
</dbReference>
<name>A0A1H8YMV9_9PSEU</name>
<organism evidence="2 3">
    <name type="scientific">Amycolatopsis saalfeldensis</name>
    <dbReference type="NCBI Taxonomy" id="394193"/>
    <lineage>
        <taxon>Bacteria</taxon>
        <taxon>Bacillati</taxon>
        <taxon>Actinomycetota</taxon>
        <taxon>Actinomycetes</taxon>
        <taxon>Pseudonocardiales</taxon>
        <taxon>Pseudonocardiaceae</taxon>
        <taxon>Amycolatopsis</taxon>
    </lineage>
</organism>
<dbReference type="RefSeq" id="WP_091628213.1">
    <property type="nucleotide sequence ID" value="NZ_FOEF01000027.1"/>
</dbReference>
<gene>
    <name evidence="2" type="ORF">SAMN04489732_12795</name>
</gene>
<dbReference type="PROSITE" id="PS50943">
    <property type="entry name" value="HTH_CROC1"/>
    <property type="match status" value="1"/>
</dbReference>
<dbReference type="STRING" id="394193.SAMN04489732_12795"/>
<keyword evidence="3" id="KW-1185">Reference proteome</keyword>
<dbReference type="Gene3D" id="1.10.260.40">
    <property type="entry name" value="lambda repressor-like DNA-binding domains"/>
    <property type="match status" value="1"/>
</dbReference>
<evidence type="ECO:0000259" key="1">
    <source>
        <dbReference type="PROSITE" id="PS50943"/>
    </source>
</evidence>
<proteinExistence type="predicted"/>
<dbReference type="Pfam" id="PF13560">
    <property type="entry name" value="HTH_31"/>
    <property type="match status" value="1"/>
</dbReference>
<dbReference type="InterPro" id="IPR011990">
    <property type="entry name" value="TPR-like_helical_dom_sf"/>
</dbReference>
<accession>A0A1H8YMV9</accession>
<dbReference type="EMBL" id="FOEF01000027">
    <property type="protein sequence ID" value="SEP53499.1"/>
    <property type="molecule type" value="Genomic_DNA"/>
</dbReference>
<protein>
    <submittedName>
        <fullName evidence="2">Helix-turn-helix domain-containing protein</fullName>
    </submittedName>
</protein>
<dbReference type="OrthoDB" id="5184419at2"/>
<dbReference type="Gene3D" id="1.25.40.10">
    <property type="entry name" value="Tetratricopeptide repeat domain"/>
    <property type="match status" value="1"/>
</dbReference>
<dbReference type="InterPro" id="IPR001387">
    <property type="entry name" value="Cro/C1-type_HTH"/>
</dbReference>
<sequence length="429" mass="46294">MADGSALFGTELRRLRAEAGVSLAQLASVVHYSKGYLSKIENGHKQPHLDLARRCDAELHAGGVLARLLVAPPCHTHLAEPSDDEEVWMMNLAADGEGLFRPMARREALALGAGAAFGIGMGVPTRGRSVQRTAIGVFRRQFDQLRILGQSASPDIVLPSVIAQTHSLRVLAGQASGAEAAELLQLAARCAEYAGWMTQEAGDERGALWWTDRAVAMAKSAGDQDLAEYALVRRALVAFYRDDADQTIALARQAQEGTVPPRIRGLAAQREAQGFALAGDYDSCMRLLDRARPLLQSSVNEAPGLSAPVLGTTNLTDPAAMTNGWCLIDLGRPRDAVAILDHQVGLVPEHALRTRARYGMRQALAYALLGEIERACEIAGDLIEPMSIVGSATVAKDLRRFKQVLSRFHRHSSVRDLYPRLTAELSAVG</sequence>
<evidence type="ECO:0000313" key="3">
    <source>
        <dbReference type="Proteomes" id="UP000198582"/>
    </source>
</evidence>